<comment type="subcellular location">
    <subcellularLocation>
        <location evidence="1">Cell membrane</location>
        <topology evidence="1">Multi-pass membrane protein</topology>
    </subcellularLocation>
</comment>
<keyword evidence="6 7" id="KW-0472">Membrane</keyword>
<dbReference type="PANTHER" id="PTHR30250">
    <property type="entry name" value="PST FAMILY PREDICTED COLANIC ACID TRANSPORTER"/>
    <property type="match status" value="1"/>
</dbReference>
<feature type="transmembrane region" description="Helical" evidence="7">
    <location>
        <begin position="391"/>
        <end position="409"/>
    </location>
</feature>
<feature type="transmembrane region" description="Helical" evidence="7">
    <location>
        <begin position="415"/>
        <end position="434"/>
    </location>
</feature>
<evidence type="ECO:0000256" key="6">
    <source>
        <dbReference type="ARBA" id="ARBA00023136"/>
    </source>
</evidence>
<keyword evidence="9" id="KW-1185">Reference proteome</keyword>
<evidence type="ECO:0000313" key="8">
    <source>
        <dbReference type="EMBL" id="MBP2417719.1"/>
    </source>
</evidence>
<dbReference type="RefSeq" id="WP_307804143.1">
    <property type="nucleotide sequence ID" value="NZ_BAAAMH010000038.1"/>
</dbReference>
<gene>
    <name evidence="8" type="ORF">JOF54_002641</name>
</gene>
<feature type="transmembrane region" description="Helical" evidence="7">
    <location>
        <begin position="212"/>
        <end position="229"/>
    </location>
</feature>
<evidence type="ECO:0000256" key="4">
    <source>
        <dbReference type="ARBA" id="ARBA00022692"/>
    </source>
</evidence>
<comment type="caution">
    <text evidence="8">The sequence shown here is derived from an EMBL/GenBank/DDBJ whole genome shotgun (WGS) entry which is preliminary data.</text>
</comment>
<keyword evidence="3" id="KW-1003">Cell membrane</keyword>
<protein>
    <submittedName>
        <fullName evidence="8">PST family polysaccharide transporter</fullName>
    </submittedName>
</protein>
<evidence type="ECO:0000256" key="2">
    <source>
        <dbReference type="ARBA" id="ARBA00007430"/>
    </source>
</evidence>
<keyword evidence="5 7" id="KW-1133">Transmembrane helix</keyword>
<feature type="transmembrane region" description="Helical" evidence="7">
    <location>
        <begin position="324"/>
        <end position="346"/>
    </location>
</feature>
<dbReference type="CDD" id="cd13127">
    <property type="entry name" value="MATE_tuaB_like"/>
    <property type="match status" value="1"/>
</dbReference>
<name>A0ABS4Z9S2_9ACTN</name>
<dbReference type="PANTHER" id="PTHR30250:SF10">
    <property type="entry name" value="LIPOPOLYSACCHARIDE BIOSYNTHESIS PROTEIN WZXC"/>
    <property type="match status" value="1"/>
</dbReference>
<proteinExistence type="inferred from homology"/>
<evidence type="ECO:0000256" key="1">
    <source>
        <dbReference type="ARBA" id="ARBA00004651"/>
    </source>
</evidence>
<feature type="transmembrane region" description="Helical" evidence="7">
    <location>
        <begin position="358"/>
        <end position="379"/>
    </location>
</feature>
<keyword evidence="4 7" id="KW-0812">Transmembrane</keyword>
<accession>A0ABS4Z9S2</accession>
<evidence type="ECO:0000256" key="3">
    <source>
        <dbReference type="ARBA" id="ARBA00022475"/>
    </source>
</evidence>
<reference evidence="8 9" key="1">
    <citation type="submission" date="2021-03" db="EMBL/GenBank/DDBJ databases">
        <title>Sequencing the genomes of 1000 actinobacteria strains.</title>
        <authorList>
            <person name="Klenk H.-P."/>
        </authorList>
    </citation>
    <scope>NUCLEOTIDE SEQUENCE [LARGE SCALE GENOMIC DNA]</scope>
    <source>
        <strain evidence="8 9">DSM 12936</strain>
    </source>
</reference>
<feature type="transmembrane region" description="Helical" evidence="7">
    <location>
        <begin position="116"/>
        <end position="140"/>
    </location>
</feature>
<feature type="transmembrane region" description="Helical" evidence="7">
    <location>
        <begin position="475"/>
        <end position="496"/>
    </location>
</feature>
<dbReference type="Proteomes" id="UP000758168">
    <property type="component" value="Unassembled WGS sequence"/>
</dbReference>
<evidence type="ECO:0000256" key="5">
    <source>
        <dbReference type="ARBA" id="ARBA00022989"/>
    </source>
</evidence>
<feature type="transmembrane region" description="Helical" evidence="7">
    <location>
        <begin position="45"/>
        <end position="70"/>
    </location>
</feature>
<feature type="transmembrane region" description="Helical" evidence="7">
    <location>
        <begin position="146"/>
        <end position="163"/>
    </location>
</feature>
<sequence>MSTEPPLSDPPLAGPPISDAEAEAAAEKAAMKEQRGLLGRTAARGALITVGAQGVKIVLQVVGVVVLARLLTPGDYGLVAMVTAIIGVAEIFRDFGLSSAAVQAKTLSKAQRDNLFWINTGAGLFFTVLVFFTAPLIARIYGHEELVGLTHVLALVFVLNGMGTQYRADLNRRLQFTKLATVEIAAPAISLVVAIVAALEGAGYWALAVQQITMAVVLLVGNAASARWIPRLPRRAPMRDLFTFGWQLAGSLFVGYLGNNIDSLTIGTRFGSEALGLYNRAFQLLMTPLGQLRAPSTKVALPVLSRLREDREASNAYLQRGQAALGLTLVVGLGVIIGAAEPVTSIFLGRQWLSVEPILRLLAVAGVFQSLAYVGLWIYLSHGLTKELLQYTMITVTIKVACILVGSLWGVTGVAWGYAIAPALAWPLSFWWLSRKAPVDVGPLFVGAGRIMVLTAFVAGGTFGACELTAEWGRWVQLPAGALAAAVVYALAFALVPMFRRDITGVLQIVGKGMRKNR</sequence>
<dbReference type="Pfam" id="PF13440">
    <property type="entry name" value="Polysacc_synt_3"/>
    <property type="match status" value="1"/>
</dbReference>
<comment type="similarity">
    <text evidence="2">Belongs to the polysaccharide synthase family.</text>
</comment>
<feature type="transmembrane region" description="Helical" evidence="7">
    <location>
        <begin position="184"/>
        <end position="206"/>
    </location>
</feature>
<organism evidence="8 9">
    <name type="scientific">Microlunatus capsulatus</name>
    <dbReference type="NCBI Taxonomy" id="99117"/>
    <lineage>
        <taxon>Bacteria</taxon>
        <taxon>Bacillati</taxon>
        <taxon>Actinomycetota</taxon>
        <taxon>Actinomycetes</taxon>
        <taxon>Propionibacteriales</taxon>
        <taxon>Propionibacteriaceae</taxon>
        <taxon>Microlunatus</taxon>
    </lineage>
</organism>
<evidence type="ECO:0000313" key="9">
    <source>
        <dbReference type="Proteomes" id="UP000758168"/>
    </source>
</evidence>
<evidence type="ECO:0000256" key="7">
    <source>
        <dbReference type="SAM" id="Phobius"/>
    </source>
</evidence>
<dbReference type="InterPro" id="IPR050833">
    <property type="entry name" value="Poly_Biosynth_Transport"/>
</dbReference>
<dbReference type="EMBL" id="JAGIOB010000001">
    <property type="protein sequence ID" value="MBP2417719.1"/>
    <property type="molecule type" value="Genomic_DNA"/>
</dbReference>
<feature type="transmembrane region" description="Helical" evidence="7">
    <location>
        <begin position="441"/>
        <end position="463"/>
    </location>
</feature>